<evidence type="ECO:0000256" key="2">
    <source>
        <dbReference type="ARBA" id="ARBA00022723"/>
    </source>
</evidence>
<dbReference type="Pfam" id="PF04828">
    <property type="entry name" value="GFA"/>
    <property type="match status" value="1"/>
</dbReference>
<reference evidence="6 7" key="1">
    <citation type="journal article" date="2012" name="Stand. Genomic Sci.">
        <title>Complete genome sequence of Marinomonas posidonica type strain (IVIA-Po-181(T)).</title>
        <authorList>
            <person name="Lucas-Elio P."/>
            <person name="Goodwin L."/>
            <person name="Woyke T."/>
            <person name="Pitluck S."/>
            <person name="Nolan M."/>
            <person name="Kyrpides N.C."/>
            <person name="Detter J.C."/>
            <person name="Copeland A."/>
            <person name="Lu M."/>
            <person name="Bruce D."/>
            <person name="Detter C."/>
            <person name="Tapia R."/>
            <person name="Han S."/>
            <person name="Land M.L."/>
            <person name="Ivanova N."/>
            <person name="Mikhailova N."/>
            <person name="Johnston A.W."/>
            <person name="Sanchez-Amat A."/>
        </authorList>
    </citation>
    <scope>NUCLEOTIDE SEQUENCE [LARGE SCALE GENOMIC DNA]</scope>
    <source>
        <strain evidence="7">CECT 7376 / NCIMB 14433 / IVIA-Po-181</strain>
    </source>
</reference>
<dbReference type="KEGG" id="mpc:Mar181_2277"/>
<gene>
    <name evidence="6" type="ordered locus">Mar181_2277</name>
</gene>
<evidence type="ECO:0000256" key="4">
    <source>
        <dbReference type="ARBA" id="ARBA00023239"/>
    </source>
</evidence>
<evidence type="ECO:0000256" key="3">
    <source>
        <dbReference type="ARBA" id="ARBA00022833"/>
    </source>
</evidence>
<dbReference type="PROSITE" id="PS51891">
    <property type="entry name" value="CENP_V_GFA"/>
    <property type="match status" value="1"/>
</dbReference>
<dbReference type="Proteomes" id="UP000009230">
    <property type="component" value="Chromosome"/>
</dbReference>
<accession>F6CUY7</accession>
<dbReference type="AlphaFoldDB" id="F6CUY7"/>
<dbReference type="GO" id="GO:0016846">
    <property type="term" value="F:carbon-sulfur lyase activity"/>
    <property type="evidence" value="ECO:0007669"/>
    <property type="project" value="InterPro"/>
</dbReference>
<comment type="similarity">
    <text evidence="1">Belongs to the Gfa family.</text>
</comment>
<evidence type="ECO:0000313" key="6">
    <source>
        <dbReference type="EMBL" id="AEF55313.1"/>
    </source>
</evidence>
<dbReference type="EMBL" id="CP002771">
    <property type="protein sequence ID" value="AEF55313.1"/>
    <property type="molecule type" value="Genomic_DNA"/>
</dbReference>
<feature type="domain" description="CENP-V/GFA" evidence="5">
    <location>
        <begin position="6"/>
        <end position="123"/>
    </location>
</feature>
<dbReference type="InterPro" id="IPR011057">
    <property type="entry name" value="Mss4-like_sf"/>
</dbReference>
<keyword evidence="2" id="KW-0479">Metal-binding</keyword>
<evidence type="ECO:0000259" key="5">
    <source>
        <dbReference type="PROSITE" id="PS51891"/>
    </source>
</evidence>
<dbReference type="eggNOG" id="COG3791">
    <property type="taxonomic scope" value="Bacteria"/>
</dbReference>
<dbReference type="SUPFAM" id="SSF51316">
    <property type="entry name" value="Mss4-like"/>
    <property type="match status" value="1"/>
</dbReference>
<dbReference type="HOGENOM" id="CLU_055491_4_0_6"/>
<evidence type="ECO:0000313" key="7">
    <source>
        <dbReference type="Proteomes" id="UP000009230"/>
    </source>
</evidence>
<dbReference type="OrthoDB" id="9786619at2"/>
<dbReference type="PANTHER" id="PTHR33337">
    <property type="entry name" value="GFA DOMAIN-CONTAINING PROTEIN"/>
    <property type="match status" value="1"/>
</dbReference>
<proteinExistence type="inferred from homology"/>
<keyword evidence="3" id="KW-0862">Zinc</keyword>
<dbReference type="GO" id="GO:0046872">
    <property type="term" value="F:metal ion binding"/>
    <property type="evidence" value="ECO:0007669"/>
    <property type="project" value="UniProtKB-KW"/>
</dbReference>
<evidence type="ECO:0000256" key="1">
    <source>
        <dbReference type="ARBA" id="ARBA00005495"/>
    </source>
</evidence>
<keyword evidence="7" id="KW-1185">Reference proteome</keyword>
<sequence>MKNQFFEGGCLCGNIRFSAKGPALKPHTCSCRQCQRHSGSLTQAWVEFPKENITWIGADGEPSKWRSSEYSSRAFCANCGSTIGAFDDEPIIAIALGVFDRPNVKAIAPKSHSYISKRPKWWKVEVDA</sequence>
<dbReference type="RefSeq" id="WP_013796788.1">
    <property type="nucleotide sequence ID" value="NC_015559.1"/>
</dbReference>
<protein>
    <submittedName>
        <fullName evidence="6">Glutathione-dependent formaldehyde-activating GFA</fullName>
    </submittedName>
</protein>
<organism evidence="6 7">
    <name type="scientific">Marinomonas posidonica (strain CECT 7376 / NCIMB 14433 / IVIA-Po-181)</name>
    <dbReference type="NCBI Taxonomy" id="491952"/>
    <lineage>
        <taxon>Bacteria</taxon>
        <taxon>Pseudomonadati</taxon>
        <taxon>Pseudomonadota</taxon>
        <taxon>Gammaproteobacteria</taxon>
        <taxon>Oceanospirillales</taxon>
        <taxon>Oceanospirillaceae</taxon>
        <taxon>Marinomonas</taxon>
    </lineage>
</organism>
<dbReference type="PANTHER" id="PTHR33337:SF40">
    <property type="entry name" value="CENP-V_GFA DOMAIN-CONTAINING PROTEIN-RELATED"/>
    <property type="match status" value="1"/>
</dbReference>
<dbReference type="Gene3D" id="3.90.1590.10">
    <property type="entry name" value="glutathione-dependent formaldehyde- activating enzyme (gfa)"/>
    <property type="match status" value="1"/>
</dbReference>
<keyword evidence="4" id="KW-0456">Lyase</keyword>
<name>F6CUY7_MARPP</name>
<dbReference type="InterPro" id="IPR006913">
    <property type="entry name" value="CENP-V/GFA"/>
</dbReference>